<dbReference type="AlphaFoldDB" id="A0A1J5T2K3"/>
<sequence>MDVSPVKQRVSKIWIIRTGAFDGLALLAPALALIRAEAPGAALRVLISRENAGPAQSLVGGIDWIATSLDPAQPENRADPEELARIERMLRDDAPDVLACAAPEADWLALRLAGCCPRSLRVAVRCRETSAYPVTTRCDAGEGGWREGQALAALILGKSLRPRPVEISTGAADELVAIRRELEETRRKLEETVGERGRTTSESEGWLRKLAQADEEIARLKAEFGAKSAETDLLRLRIEEREASLRNMASGHVALELHKHYQRIVRQKEAAILALDRVCREREALIGRLTLEATRGGALSRRIGLAAAGFWSAKVAAPLRRLWEDFLLEGTRRSALGEPRQHPARRAAWDRRLAPRRIRASRLPRIGLVTPSLNQARHLERAIASATRLQAYPRLFYVIQDGGSSDRSIQVIRAAESQLHGWLTGANAGKGDALARGFDSLAGALAPDDVMAWLDGDDVLAPGALRRVGDYFARHPRVDVVYGHRILIDEDDREIGRWVMPQHDAETWRWVDWVPRETLFWRKRAWDRAGGIDPSLHYTLAWDLLLRFEATGARIVRLPRFLGAKRVGDDTPAPAVQARKDREIRALLDRVHGASFDENRQRYEARRAAVRSAWCEALLRLGIRW</sequence>
<dbReference type="GO" id="GO:0016740">
    <property type="term" value="F:transferase activity"/>
    <property type="evidence" value="ECO:0007669"/>
    <property type="project" value="UniProtKB-KW"/>
</dbReference>
<protein>
    <submittedName>
        <fullName evidence="3">N-glycosyltransferase</fullName>
    </submittedName>
</protein>
<dbReference type="PANTHER" id="PTHR43685:SF11">
    <property type="entry name" value="GLYCOSYLTRANSFERASE TAGX-RELATED"/>
    <property type="match status" value="1"/>
</dbReference>
<gene>
    <name evidence="3" type="ORF">GALL_42090</name>
</gene>
<accession>A0A1J5T2K3</accession>
<dbReference type="Gene3D" id="3.90.550.10">
    <property type="entry name" value="Spore Coat Polysaccharide Biosynthesis Protein SpsA, Chain A"/>
    <property type="match status" value="1"/>
</dbReference>
<evidence type="ECO:0000256" key="1">
    <source>
        <dbReference type="SAM" id="Coils"/>
    </source>
</evidence>
<evidence type="ECO:0000313" key="3">
    <source>
        <dbReference type="EMBL" id="OIR15090.1"/>
    </source>
</evidence>
<dbReference type="EMBL" id="MLJW01000010">
    <property type="protein sequence ID" value="OIR15090.1"/>
    <property type="molecule type" value="Genomic_DNA"/>
</dbReference>
<dbReference type="PANTHER" id="PTHR43685">
    <property type="entry name" value="GLYCOSYLTRANSFERASE"/>
    <property type="match status" value="1"/>
</dbReference>
<feature type="coiled-coil region" evidence="1">
    <location>
        <begin position="172"/>
        <end position="230"/>
    </location>
</feature>
<reference evidence="3" key="1">
    <citation type="submission" date="2016-10" db="EMBL/GenBank/DDBJ databases">
        <title>Sequence of Gallionella enrichment culture.</title>
        <authorList>
            <person name="Poehlein A."/>
            <person name="Muehling M."/>
            <person name="Daniel R."/>
        </authorList>
    </citation>
    <scope>NUCLEOTIDE SEQUENCE</scope>
</reference>
<feature type="domain" description="Glycosyltransferase 2-like" evidence="2">
    <location>
        <begin position="369"/>
        <end position="497"/>
    </location>
</feature>
<dbReference type="InterPro" id="IPR001173">
    <property type="entry name" value="Glyco_trans_2-like"/>
</dbReference>
<organism evidence="3">
    <name type="scientific">mine drainage metagenome</name>
    <dbReference type="NCBI Taxonomy" id="410659"/>
    <lineage>
        <taxon>unclassified sequences</taxon>
        <taxon>metagenomes</taxon>
        <taxon>ecological metagenomes</taxon>
    </lineage>
</organism>
<name>A0A1J5T2K3_9ZZZZ</name>
<dbReference type="InterPro" id="IPR050834">
    <property type="entry name" value="Glycosyltransf_2"/>
</dbReference>
<keyword evidence="1" id="KW-0175">Coiled coil</keyword>
<evidence type="ECO:0000259" key="2">
    <source>
        <dbReference type="Pfam" id="PF00535"/>
    </source>
</evidence>
<dbReference type="Pfam" id="PF00535">
    <property type="entry name" value="Glycos_transf_2"/>
    <property type="match status" value="1"/>
</dbReference>
<comment type="caution">
    <text evidence="3">The sequence shown here is derived from an EMBL/GenBank/DDBJ whole genome shotgun (WGS) entry which is preliminary data.</text>
</comment>
<dbReference type="InterPro" id="IPR029044">
    <property type="entry name" value="Nucleotide-diphossugar_trans"/>
</dbReference>
<dbReference type="SUPFAM" id="SSF53448">
    <property type="entry name" value="Nucleotide-diphospho-sugar transferases"/>
    <property type="match status" value="1"/>
</dbReference>
<keyword evidence="3" id="KW-0808">Transferase</keyword>
<proteinExistence type="predicted"/>